<dbReference type="PANTHER" id="PTHR10314">
    <property type="entry name" value="CYSTATHIONINE BETA-SYNTHASE"/>
    <property type="match status" value="1"/>
</dbReference>
<dbReference type="Gene3D" id="3.40.50.1100">
    <property type="match status" value="1"/>
</dbReference>
<evidence type="ECO:0000256" key="3">
    <source>
        <dbReference type="ARBA" id="ARBA00022605"/>
    </source>
</evidence>
<gene>
    <name evidence="8" type="ORF">S12H4_55205</name>
</gene>
<comment type="similarity">
    <text evidence="2">Belongs to the cysteine synthase/cystathionine beta-synthase family.</text>
</comment>
<keyword evidence="6" id="KW-0198">Cysteine biosynthesis</keyword>
<dbReference type="FunFam" id="3.40.50.1100:FF:000006">
    <property type="entry name" value="Cysteine synthase"/>
    <property type="match status" value="1"/>
</dbReference>
<evidence type="ECO:0000256" key="6">
    <source>
        <dbReference type="ARBA" id="ARBA00023192"/>
    </source>
</evidence>
<keyword evidence="3" id="KW-0028">Amino-acid biosynthesis</keyword>
<name>X1UR84_9ZZZZ</name>
<dbReference type="InterPro" id="IPR036052">
    <property type="entry name" value="TrpB-like_PALP_sf"/>
</dbReference>
<dbReference type="SUPFAM" id="SSF53686">
    <property type="entry name" value="Tryptophan synthase beta subunit-like PLP-dependent enzymes"/>
    <property type="match status" value="1"/>
</dbReference>
<keyword evidence="4" id="KW-0808">Transferase</keyword>
<evidence type="ECO:0000256" key="2">
    <source>
        <dbReference type="ARBA" id="ARBA00007103"/>
    </source>
</evidence>
<dbReference type="GO" id="GO:0016740">
    <property type="term" value="F:transferase activity"/>
    <property type="evidence" value="ECO:0007669"/>
    <property type="project" value="UniProtKB-KW"/>
</dbReference>
<dbReference type="GO" id="GO:0019344">
    <property type="term" value="P:cysteine biosynthetic process"/>
    <property type="evidence" value="ECO:0007669"/>
    <property type="project" value="UniProtKB-KW"/>
</dbReference>
<feature type="non-terminal residue" evidence="8">
    <location>
        <position position="1"/>
    </location>
</feature>
<evidence type="ECO:0000259" key="7">
    <source>
        <dbReference type="Pfam" id="PF00291"/>
    </source>
</evidence>
<comment type="cofactor">
    <cofactor evidence="1">
        <name>pyridoxal 5'-phosphate</name>
        <dbReference type="ChEBI" id="CHEBI:597326"/>
    </cofactor>
</comment>
<evidence type="ECO:0000313" key="8">
    <source>
        <dbReference type="EMBL" id="GAJ19998.1"/>
    </source>
</evidence>
<evidence type="ECO:0000256" key="4">
    <source>
        <dbReference type="ARBA" id="ARBA00022679"/>
    </source>
</evidence>
<sequence>SNTQAHYDTTGPEIWEQTEGRIDAFVASMGTGGTITGVACYLKEKNPDIKVWAADPCGSILKTYKDTGEITEGQLYLVEGIGDDMVPGNLDIDLVDEIVNVSDKESFYMARQLALQEGILGGGSTGTNMKVAVEVAAAMRPDQVVVTLLPDTGERYLSKLYSDEWMWEKGMLGQ</sequence>
<evidence type="ECO:0000256" key="5">
    <source>
        <dbReference type="ARBA" id="ARBA00022898"/>
    </source>
</evidence>
<dbReference type="AlphaFoldDB" id="X1UR84"/>
<dbReference type="InterPro" id="IPR001926">
    <property type="entry name" value="TrpB-like_PALP"/>
</dbReference>
<comment type="caution">
    <text evidence="8">The sequence shown here is derived from an EMBL/GenBank/DDBJ whole genome shotgun (WGS) entry which is preliminary data.</text>
</comment>
<dbReference type="InterPro" id="IPR050214">
    <property type="entry name" value="Cys_Synth/Cystath_Beta-Synth"/>
</dbReference>
<evidence type="ECO:0000256" key="1">
    <source>
        <dbReference type="ARBA" id="ARBA00001933"/>
    </source>
</evidence>
<reference evidence="8" key="1">
    <citation type="journal article" date="2014" name="Front. Microbiol.">
        <title>High frequency of phylogenetically diverse reductive dehalogenase-homologous genes in deep subseafloor sedimentary metagenomes.</title>
        <authorList>
            <person name="Kawai M."/>
            <person name="Futagami T."/>
            <person name="Toyoda A."/>
            <person name="Takaki Y."/>
            <person name="Nishi S."/>
            <person name="Hori S."/>
            <person name="Arai W."/>
            <person name="Tsubouchi T."/>
            <person name="Morono Y."/>
            <person name="Uchiyama I."/>
            <person name="Ito T."/>
            <person name="Fujiyama A."/>
            <person name="Inagaki F."/>
            <person name="Takami H."/>
        </authorList>
    </citation>
    <scope>NUCLEOTIDE SEQUENCE</scope>
    <source>
        <strain evidence="8">Expedition CK06-06</strain>
    </source>
</reference>
<accession>X1UR84</accession>
<feature type="domain" description="Tryptophan synthase beta chain-like PALP" evidence="7">
    <location>
        <begin position="2"/>
        <end position="151"/>
    </location>
</feature>
<keyword evidence="5" id="KW-0663">Pyridoxal phosphate</keyword>
<organism evidence="8">
    <name type="scientific">marine sediment metagenome</name>
    <dbReference type="NCBI Taxonomy" id="412755"/>
    <lineage>
        <taxon>unclassified sequences</taxon>
        <taxon>metagenomes</taxon>
        <taxon>ecological metagenomes</taxon>
    </lineage>
</organism>
<dbReference type="EMBL" id="BARW01035389">
    <property type="protein sequence ID" value="GAJ19998.1"/>
    <property type="molecule type" value="Genomic_DNA"/>
</dbReference>
<protein>
    <recommendedName>
        <fullName evidence="7">Tryptophan synthase beta chain-like PALP domain-containing protein</fullName>
    </recommendedName>
</protein>
<dbReference type="Pfam" id="PF00291">
    <property type="entry name" value="PALP"/>
    <property type="match status" value="1"/>
</dbReference>
<proteinExistence type="inferred from homology"/>